<evidence type="ECO:0000313" key="4">
    <source>
        <dbReference type="Proteomes" id="UP000830729"/>
    </source>
</evidence>
<protein>
    <submittedName>
        <fullName evidence="3">Pentapeptide repeat-containing protein</fullName>
    </submittedName>
</protein>
<dbReference type="SUPFAM" id="SSF81324">
    <property type="entry name" value="Voltage-gated potassium channels"/>
    <property type="match status" value="1"/>
</dbReference>
<dbReference type="GeneID" id="72187646"/>
<name>A0A8U0I2H0_9EURY</name>
<proteinExistence type="predicted"/>
<dbReference type="RefSeq" id="WP_248652897.1">
    <property type="nucleotide sequence ID" value="NZ_CP096661.1"/>
</dbReference>
<keyword evidence="1" id="KW-0812">Transmembrane</keyword>
<dbReference type="InterPro" id="IPR001646">
    <property type="entry name" value="5peptide_repeat"/>
</dbReference>
<accession>A0A8U0I2H0</accession>
<dbReference type="InterPro" id="IPR051082">
    <property type="entry name" value="Pentapeptide-BTB/POZ_domain"/>
</dbReference>
<dbReference type="Pfam" id="PF07885">
    <property type="entry name" value="Ion_trans_2"/>
    <property type="match status" value="1"/>
</dbReference>
<dbReference type="PANTHER" id="PTHR14136:SF17">
    <property type="entry name" value="BTB_POZ DOMAIN-CONTAINING PROTEIN KCTD9"/>
    <property type="match status" value="1"/>
</dbReference>
<organism evidence="3 4">
    <name type="scientific">Halorussus limi</name>
    <dbReference type="NCBI Taxonomy" id="2938695"/>
    <lineage>
        <taxon>Archaea</taxon>
        <taxon>Methanobacteriati</taxon>
        <taxon>Methanobacteriota</taxon>
        <taxon>Stenosarchaea group</taxon>
        <taxon>Halobacteria</taxon>
        <taxon>Halobacteriales</taxon>
        <taxon>Haladaptataceae</taxon>
        <taxon>Halorussus</taxon>
    </lineage>
</organism>
<feature type="domain" description="Potassium channel" evidence="2">
    <location>
        <begin position="293"/>
        <end position="348"/>
    </location>
</feature>
<keyword evidence="1" id="KW-0472">Membrane</keyword>
<evidence type="ECO:0000313" key="3">
    <source>
        <dbReference type="EMBL" id="UPV76864.1"/>
    </source>
</evidence>
<geneLocation type="plasmid" evidence="3 4">
    <name>unnamed2</name>
</geneLocation>
<keyword evidence="4" id="KW-1185">Reference proteome</keyword>
<keyword evidence="3" id="KW-0614">Plasmid</keyword>
<dbReference type="Gene3D" id="2.160.20.80">
    <property type="entry name" value="E3 ubiquitin-protein ligase SopA"/>
    <property type="match status" value="1"/>
</dbReference>
<evidence type="ECO:0000259" key="2">
    <source>
        <dbReference type="Pfam" id="PF07885"/>
    </source>
</evidence>
<dbReference type="Proteomes" id="UP000830729">
    <property type="component" value="Plasmid unnamed2"/>
</dbReference>
<gene>
    <name evidence="3" type="ORF">M0R89_20565</name>
</gene>
<dbReference type="KEGG" id="halx:M0R89_20565"/>
<dbReference type="InterPro" id="IPR013099">
    <property type="entry name" value="K_chnl_dom"/>
</dbReference>
<keyword evidence="1" id="KW-1133">Transmembrane helix</keyword>
<sequence length="350" mass="38735">MGTTASDRCGYRLEVGLDNDDIPTRPCDRPVWEDHDRCVWHAPVEGKTKEQLEDADPESRDAIHGAYLREASLANVDWFVGSSLIGANLKGADLKGADFTETDLTLATLTDASALGADFTDANLEGAILTNADVRRATLEGARLHETILTDMHIGGGTEMGGTSVYDRENAPPNLVDEQPLDAAAWVYRQFQTLYEENGLPELARRSYYQERDARRRLAWGQSRYTEAIKWELSRWTMQYGSSPYRVLLTSLVVVVVAALLYPLTGGIQEIQAGQPVTYSIENPDEAPWWWIGQVLFKSLYFSVVTFATLGLGDIQPIGSFARFLAGLESILGSLLAALLVFVLARIVTW</sequence>
<dbReference type="SUPFAM" id="SSF141571">
    <property type="entry name" value="Pentapeptide repeat-like"/>
    <property type="match status" value="1"/>
</dbReference>
<dbReference type="Gene3D" id="1.10.287.70">
    <property type="match status" value="1"/>
</dbReference>
<feature type="transmembrane region" description="Helical" evidence="1">
    <location>
        <begin position="324"/>
        <end position="348"/>
    </location>
</feature>
<dbReference type="Pfam" id="PF00805">
    <property type="entry name" value="Pentapeptide"/>
    <property type="match status" value="2"/>
</dbReference>
<dbReference type="AlphaFoldDB" id="A0A8U0I2H0"/>
<evidence type="ECO:0000256" key="1">
    <source>
        <dbReference type="SAM" id="Phobius"/>
    </source>
</evidence>
<feature type="transmembrane region" description="Helical" evidence="1">
    <location>
        <begin position="245"/>
        <end position="264"/>
    </location>
</feature>
<reference evidence="3 4" key="1">
    <citation type="submission" date="2022-04" db="EMBL/GenBank/DDBJ databases">
        <title>Diverse halophilic archaea isolated from saline environments.</title>
        <authorList>
            <person name="Cui H.-L."/>
        </authorList>
    </citation>
    <scope>NUCLEOTIDE SEQUENCE [LARGE SCALE GENOMIC DNA]</scope>
    <source>
        <strain evidence="3 4">XZYJT49</strain>
        <plasmid evidence="3 4">unnamed2</plasmid>
    </source>
</reference>
<dbReference type="PANTHER" id="PTHR14136">
    <property type="entry name" value="BTB_POZ DOMAIN-CONTAINING PROTEIN KCTD9"/>
    <property type="match status" value="1"/>
</dbReference>
<feature type="transmembrane region" description="Helical" evidence="1">
    <location>
        <begin position="289"/>
        <end position="312"/>
    </location>
</feature>
<dbReference type="EMBL" id="CP096661">
    <property type="protein sequence ID" value="UPV76864.1"/>
    <property type="molecule type" value="Genomic_DNA"/>
</dbReference>